<evidence type="ECO:0000256" key="1">
    <source>
        <dbReference type="SAM" id="MobiDB-lite"/>
    </source>
</evidence>
<reference evidence="2 3" key="1">
    <citation type="submission" date="2019-05" db="EMBL/GenBank/DDBJ databases">
        <title>Emergence of the Ug99 lineage of the wheat stem rust pathogen through somatic hybridization.</title>
        <authorList>
            <person name="Li F."/>
            <person name="Upadhyaya N.M."/>
            <person name="Sperschneider J."/>
            <person name="Matny O."/>
            <person name="Nguyen-Phuc H."/>
            <person name="Mago R."/>
            <person name="Raley C."/>
            <person name="Miller M.E."/>
            <person name="Silverstein K.A.T."/>
            <person name="Henningsen E."/>
            <person name="Hirsch C.D."/>
            <person name="Visser B."/>
            <person name="Pretorius Z.A."/>
            <person name="Steffenson B.J."/>
            <person name="Schwessinger B."/>
            <person name="Dodds P.N."/>
            <person name="Figueroa M."/>
        </authorList>
    </citation>
    <scope>NUCLEOTIDE SEQUENCE [LARGE SCALE GENOMIC DNA]</scope>
    <source>
        <strain evidence="2 3">Ug99</strain>
    </source>
</reference>
<protein>
    <submittedName>
        <fullName evidence="2">Uncharacterized protein</fullName>
    </submittedName>
</protein>
<proteinExistence type="predicted"/>
<comment type="caution">
    <text evidence="2">The sequence shown here is derived from an EMBL/GenBank/DDBJ whole genome shotgun (WGS) entry which is preliminary data.</text>
</comment>
<dbReference type="EMBL" id="VDEP01000374">
    <property type="protein sequence ID" value="KAA1093468.1"/>
    <property type="molecule type" value="Genomic_DNA"/>
</dbReference>
<feature type="compositionally biased region" description="Low complexity" evidence="1">
    <location>
        <begin position="1"/>
        <end position="10"/>
    </location>
</feature>
<name>A0A5B0P077_PUCGR</name>
<accession>A0A5B0P077</accession>
<dbReference type="Proteomes" id="UP000325313">
    <property type="component" value="Unassembled WGS sequence"/>
</dbReference>
<dbReference type="AlphaFoldDB" id="A0A5B0P077"/>
<gene>
    <name evidence="2" type="ORF">PGTUg99_019926</name>
</gene>
<sequence>MSKKSSTSKGKMTEQNQERSDSTLTSLSQLVPGELSEEQIIHNLKDLDLKF</sequence>
<feature type="region of interest" description="Disordered" evidence="1">
    <location>
        <begin position="1"/>
        <end position="38"/>
    </location>
</feature>
<organism evidence="2 3">
    <name type="scientific">Puccinia graminis f. sp. tritici</name>
    <dbReference type="NCBI Taxonomy" id="56615"/>
    <lineage>
        <taxon>Eukaryota</taxon>
        <taxon>Fungi</taxon>
        <taxon>Dikarya</taxon>
        <taxon>Basidiomycota</taxon>
        <taxon>Pucciniomycotina</taxon>
        <taxon>Pucciniomycetes</taxon>
        <taxon>Pucciniales</taxon>
        <taxon>Pucciniaceae</taxon>
        <taxon>Puccinia</taxon>
    </lineage>
</organism>
<evidence type="ECO:0000313" key="2">
    <source>
        <dbReference type="EMBL" id="KAA1093468.1"/>
    </source>
</evidence>
<evidence type="ECO:0000313" key="3">
    <source>
        <dbReference type="Proteomes" id="UP000325313"/>
    </source>
</evidence>